<dbReference type="Pfam" id="PF01451">
    <property type="entry name" value="LMWPc"/>
    <property type="match status" value="1"/>
</dbReference>
<comment type="caution">
    <text evidence="3">The sequence shown here is derived from an EMBL/GenBank/DDBJ whole genome shotgun (WGS) entry which is preliminary data.</text>
</comment>
<dbReference type="Gene3D" id="3.40.50.2300">
    <property type="match status" value="1"/>
</dbReference>
<evidence type="ECO:0000313" key="3">
    <source>
        <dbReference type="EMBL" id="MFC4726478.1"/>
    </source>
</evidence>
<proteinExistence type="predicted"/>
<keyword evidence="4" id="KW-1185">Reference proteome</keyword>
<keyword evidence="1" id="KW-0059">Arsenical resistance</keyword>
<dbReference type="RefSeq" id="WP_371392890.1">
    <property type="nucleotide sequence ID" value="NZ_CP163421.1"/>
</dbReference>
<gene>
    <name evidence="3" type="ORF">ACFPB0_14390</name>
</gene>
<dbReference type="EC" id="1.20.4.4" evidence="3"/>
<dbReference type="CDD" id="cd16345">
    <property type="entry name" value="LMWP_ArsC"/>
    <property type="match status" value="1"/>
</dbReference>
<name>A0ABV9NID8_9PROT</name>
<dbReference type="InterPro" id="IPR023485">
    <property type="entry name" value="Ptyr_pPase"/>
</dbReference>
<reference evidence="4" key="1">
    <citation type="journal article" date="2019" name="Int. J. Syst. Evol. Microbiol.">
        <title>The Global Catalogue of Microorganisms (GCM) 10K type strain sequencing project: providing services to taxonomists for standard genome sequencing and annotation.</title>
        <authorList>
            <consortium name="The Broad Institute Genomics Platform"/>
            <consortium name="The Broad Institute Genome Sequencing Center for Infectious Disease"/>
            <person name="Wu L."/>
            <person name="Ma J."/>
        </authorList>
    </citation>
    <scope>NUCLEOTIDE SEQUENCE [LARGE SCALE GENOMIC DNA]</scope>
    <source>
        <strain evidence="4">CCUG 62981</strain>
    </source>
</reference>
<evidence type="ECO:0000313" key="4">
    <source>
        <dbReference type="Proteomes" id="UP001596024"/>
    </source>
</evidence>
<dbReference type="InterPro" id="IPR036196">
    <property type="entry name" value="Ptyr_pPase_sf"/>
</dbReference>
<dbReference type="PANTHER" id="PTHR43428:SF1">
    <property type="entry name" value="ARSENATE REDUCTASE"/>
    <property type="match status" value="1"/>
</dbReference>
<feature type="domain" description="Phosphotyrosine protein phosphatase I" evidence="2">
    <location>
        <begin position="2"/>
        <end position="139"/>
    </location>
</feature>
<dbReference type="PANTHER" id="PTHR43428">
    <property type="entry name" value="ARSENATE REDUCTASE"/>
    <property type="match status" value="1"/>
</dbReference>
<keyword evidence="3" id="KW-0560">Oxidoreductase</keyword>
<dbReference type="GO" id="GO:0030612">
    <property type="term" value="F:arsenate reductase (thioredoxin) activity"/>
    <property type="evidence" value="ECO:0007669"/>
    <property type="project" value="UniProtKB-EC"/>
</dbReference>
<dbReference type="SUPFAM" id="SSF52788">
    <property type="entry name" value="Phosphotyrosine protein phosphatases I"/>
    <property type="match status" value="1"/>
</dbReference>
<accession>A0ABV9NID8</accession>
<evidence type="ECO:0000256" key="1">
    <source>
        <dbReference type="ARBA" id="ARBA00022849"/>
    </source>
</evidence>
<evidence type="ECO:0000259" key="2">
    <source>
        <dbReference type="SMART" id="SM00226"/>
    </source>
</evidence>
<dbReference type="SMART" id="SM00226">
    <property type="entry name" value="LMWPc"/>
    <property type="match status" value="1"/>
</dbReference>
<protein>
    <submittedName>
        <fullName evidence="3">Arsenate reductase ArsC</fullName>
        <ecNumber evidence="3">1.20.4.4</ecNumber>
    </submittedName>
</protein>
<dbReference type="EMBL" id="JBHSGQ010000014">
    <property type="protein sequence ID" value="MFC4726478.1"/>
    <property type="molecule type" value="Genomic_DNA"/>
</dbReference>
<organism evidence="3 4">
    <name type="scientific">Glycocaulis abyssi</name>
    <dbReference type="NCBI Taxonomy" id="1433403"/>
    <lineage>
        <taxon>Bacteria</taxon>
        <taxon>Pseudomonadati</taxon>
        <taxon>Pseudomonadota</taxon>
        <taxon>Alphaproteobacteria</taxon>
        <taxon>Maricaulales</taxon>
        <taxon>Maricaulaceae</taxon>
        <taxon>Glycocaulis</taxon>
    </lineage>
</organism>
<sequence length="171" mass="17956">MIRILVLCTGNSARSILGEALFNALGEGKITAISAGSQPKGEPHPVALETLKAHGLPTEGYSSKSWDVFAGTQAPEIHGVITVCDSAASETCPIWPGAPVQVHWGLPDPAYVTPDAACREAFEQTYQALKTRVEAVLAFDGDLSDPASLNAALKAAHEGVSLPGFQPRETH</sequence>
<dbReference type="Proteomes" id="UP001596024">
    <property type="component" value="Unassembled WGS sequence"/>
</dbReference>